<keyword evidence="3" id="KW-1185">Reference proteome</keyword>
<proteinExistence type="predicted"/>
<sequence>MPILSLAILALDIFMAVHVIRTGRTCWWISIILIVPLIGSLAYFFVEIFPTLDFQAKPKVVRMQKARWQRAQAELRQEREVGGRRIDDVVDRGSINDKIALAETCMARDLFGDAVRLYESAREGYFVNAADVLIGLARAQLENGDFAKCRQTLRELAEAHPSSFAQERAILTARALAGAGDFATATAELESLLERKDSLEARRLEARYYYAEFLWKQGMKDRAVAQLTEIVRHGKLFNMTEEEERWVLRAGEVQAALR</sequence>
<keyword evidence="1" id="KW-1133">Transmembrane helix</keyword>
<keyword evidence="1" id="KW-0812">Transmembrane</keyword>
<gene>
    <name evidence="2" type="ORF">SMD31_08035</name>
</gene>
<dbReference type="InterPro" id="IPR011717">
    <property type="entry name" value="TPR-4"/>
</dbReference>
<evidence type="ECO:0000313" key="2">
    <source>
        <dbReference type="EMBL" id="MDY0871868.1"/>
    </source>
</evidence>
<comment type="caution">
    <text evidence="2">The sequence shown here is derived from an EMBL/GenBank/DDBJ whole genome shotgun (WGS) entry which is preliminary data.</text>
</comment>
<keyword evidence="1" id="KW-0472">Membrane</keyword>
<protein>
    <submittedName>
        <fullName evidence="2">Tetratricopeptide repeat protein</fullName>
    </submittedName>
</protein>
<dbReference type="InterPro" id="IPR014562">
    <property type="entry name" value="UCP030959_TPR_rpt-cont"/>
</dbReference>
<accession>A0ABU5DX29</accession>
<dbReference type="EMBL" id="JAXCLX010000001">
    <property type="protein sequence ID" value="MDY0871868.1"/>
    <property type="molecule type" value="Genomic_DNA"/>
</dbReference>
<dbReference type="PIRSF" id="PIRSF030959">
    <property type="entry name" value="UCP030959"/>
    <property type="match status" value="1"/>
</dbReference>
<feature type="transmembrane region" description="Helical" evidence="1">
    <location>
        <begin position="26"/>
        <end position="46"/>
    </location>
</feature>
<dbReference type="InterPro" id="IPR011990">
    <property type="entry name" value="TPR-like_helical_dom_sf"/>
</dbReference>
<evidence type="ECO:0000313" key="3">
    <source>
        <dbReference type="Proteomes" id="UP001271769"/>
    </source>
</evidence>
<dbReference type="RefSeq" id="WP_320500292.1">
    <property type="nucleotide sequence ID" value="NZ_JAXCLX010000001.1"/>
</dbReference>
<dbReference type="Proteomes" id="UP001271769">
    <property type="component" value="Unassembled WGS sequence"/>
</dbReference>
<name>A0ABU5DX29_9PROT</name>
<dbReference type="SUPFAM" id="SSF48452">
    <property type="entry name" value="TPR-like"/>
    <property type="match status" value="1"/>
</dbReference>
<dbReference type="Pfam" id="PF14559">
    <property type="entry name" value="TPR_19"/>
    <property type="match status" value="1"/>
</dbReference>
<dbReference type="Pfam" id="PF07721">
    <property type="entry name" value="TPR_4"/>
    <property type="match status" value="1"/>
</dbReference>
<reference evidence="2 3" key="1">
    <citation type="journal article" date="2013" name="Antonie Van Leeuwenhoek">
        <title>Dongia rigui sp. nov., isolated from freshwater of a large wetland in Korea.</title>
        <authorList>
            <person name="Baik K.S."/>
            <person name="Hwang Y.M."/>
            <person name="Choi J.S."/>
            <person name="Kwon J."/>
            <person name="Seong C.N."/>
        </authorList>
    </citation>
    <scope>NUCLEOTIDE SEQUENCE [LARGE SCALE GENOMIC DNA]</scope>
    <source>
        <strain evidence="2 3">04SU4-P</strain>
    </source>
</reference>
<evidence type="ECO:0000256" key="1">
    <source>
        <dbReference type="SAM" id="Phobius"/>
    </source>
</evidence>
<organism evidence="2 3">
    <name type="scientific">Dongia rigui</name>
    <dbReference type="NCBI Taxonomy" id="940149"/>
    <lineage>
        <taxon>Bacteria</taxon>
        <taxon>Pseudomonadati</taxon>
        <taxon>Pseudomonadota</taxon>
        <taxon>Alphaproteobacteria</taxon>
        <taxon>Rhodospirillales</taxon>
        <taxon>Dongiaceae</taxon>
        <taxon>Dongia</taxon>
    </lineage>
</organism>
<dbReference type="Gene3D" id="1.25.40.10">
    <property type="entry name" value="Tetratricopeptide repeat domain"/>
    <property type="match status" value="1"/>
</dbReference>